<evidence type="ECO:0000256" key="2">
    <source>
        <dbReference type="ARBA" id="ARBA00022559"/>
    </source>
</evidence>
<evidence type="ECO:0000256" key="5">
    <source>
        <dbReference type="ARBA" id="ARBA00023002"/>
    </source>
</evidence>
<keyword evidence="4" id="KW-0479">Metal-binding</keyword>
<name>A0A1L7XW76_9HELO</name>
<feature type="domain" description="Heme haloperoxidase family profile" evidence="9">
    <location>
        <begin position="21"/>
        <end position="231"/>
    </location>
</feature>
<accession>A0A1L7XW76</accession>
<evidence type="ECO:0000259" key="9">
    <source>
        <dbReference type="PROSITE" id="PS51405"/>
    </source>
</evidence>
<dbReference type="Pfam" id="PF01328">
    <property type="entry name" value="Peroxidase_2"/>
    <property type="match status" value="1"/>
</dbReference>
<evidence type="ECO:0000313" key="11">
    <source>
        <dbReference type="Proteomes" id="UP000184330"/>
    </source>
</evidence>
<dbReference type="PANTHER" id="PTHR33577">
    <property type="entry name" value="STERIGMATOCYSTIN BIOSYNTHESIS PEROXIDASE STCC-RELATED"/>
    <property type="match status" value="1"/>
</dbReference>
<dbReference type="AlphaFoldDB" id="A0A1L7XW76"/>
<dbReference type="Gene3D" id="1.10.489.10">
    <property type="entry name" value="Chloroperoxidase-like"/>
    <property type="match status" value="1"/>
</dbReference>
<reference evidence="10 11" key="1">
    <citation type="submission" date="2016-03" db="EMBL/GenBank/DDBJ databases">
        <authorList>
            <person name="Ploux O."/>
        </authorList>
    </citation>
    <scope>NUCLEOTIDE SEQUENCE [LARGE SCALE GENOMIC DNA]</scope>
    <source>
        <strain evidence="10 11">UAMH 11012</strain>
    </source>
</reference>
<feature type="signal peptide" evidence="8">
    <location>
        <begin position="1"/>
        <end position="16"/>
    </location>
</feature>
<evidence type="ECO:0000313" key="10">
    <source>
        <dbReference type="EMBL" id="CZR69235.1"/>
    </source>
</evidence>
<sequence>MQLKYLLFAIISTVSALPSDNLHIWLPPNPTDRRSPCPMLNTLANHGFLPRNGVNVSLDDLIVGLGESINLAAAATETPGEIALTTSTTGNASTFNLDDLDKHHILEHDASLSRNDFYFGDDHTFNRTIWGQTATHFPSSTISFSDAATARSTRIAAAAAVNPQFNMTATEQTNSYFESALYMAVFGNVTTGNAVTNWVEVLFTQERLPYLEGWRKSAEEITFDNLLYLADQLIAAT</sequence>
<evidence type="ECO:0000256" key="3">
    <source>
        <dbReference type="ARBA" id="ARBA00022617"/>
    </source>
</evidence>
<keyword evidence="5" id="KW-0560">Oxidoreductase</keyword>
<dbReference type="STRING" id="576137.A0A1L7XW76"/>
<dbReference type="GO" id="GO:0046872">
    <property type="term" value="F:metal ion binding"/>
    <property type="evidence" value="ECO:0007669"/>
    <property type="project" value="UniProtKB-KW"/>
</dbReference>
<keyword evidence="8" id="KW-0732">Signal</keyword>
<keyword evidence="3" id="KW-0349">Heme</keyword>
<dbReference type="SUPFAM" id="SSF47571">
    <property type="entry name" value="Cloroperoxidase"/>
    <property type="match status" value="1"/>
</dbReference>
<dbReference type="InterPro" id="IPR000028">
    <property type="entry name" value="Chloroperoxidase"/>
</dbReference>
<feature type="chain" id="PRO_5012228219" evidence="8">
    <location>
        <begin position="17"/>
        <end position="237"/>
    </location>
</feature>
<evidence type="ECO:0000256" key="1">
    <source>
        <dbReference type="ARBA" id="ARBA00001970"/>
    </source>
</evidence>
<comment type="cofactor">
    <cofactor evidence="1">
        <name>heme b</name>
        <dbReference type="ChEBI" id="CHEBI:60344"/>
    </cofactor>
</comment>
<keyword evidence="11" id="KW-1185">Reference proteome</keyword>
<evidence type="ECO:0000256" key="8">
    <source>
        <dbReference type="SAM" id="SignalP"/>
    </source>
</evidence>
<dbReference type="EMBL" id="FJOG01000067">
    <property type="protein sequence ID" value="CZR69235.1"/>
    <property type="molecule type" value="Genomic_DNA"/>
</dbReference>
<protein>
    <submittedName>
        <fullName evidence="10">Related to chloroperoxidase</fullName>
    </submittedName>
</protein>
<evidence type="ECO:0000256" key="6">
    <source>
        <dbReference type="ARBA" id="ARBA00023004"/>
    </source>
</evidence>
<evidence type="ECO:0000256" key="7">
    <source>
        <dbReference type="ARBA" id="ARBA00025795"/>
    </source>
</evidence>
<dbReference type="Proteomes" id="UP000184330">
    <property type="component" value="Unassembled WGS sequence"/>
</dbReference>
<gene>
    <name evidence="10" type="ORF">PAC_19135</name>
</gene>
<dbReference type="OrthoDB" id="407298at2759"/>
<proteinExistence type="inferred from homology"/>
<dbReference type="GO" id="GO:0004601">
    <property type="term" value="F:peroxidase activity"/>
    <property type="evidence" value="ECO:0007669"/>
    <property type="project" value="UniProtKB-KW"/>
</dbReference>
<dbReference type="PROSITE" id="PS51405">
    <property type="entry name" value="HEME_HALOPEROXIDASE"/>
    <property type="match status" value="1"/>
</dbReference>
<organism evidence="10 11">
    <name type="scientific">Phialocephala subalpina</name>
    <dbReference type="NCBI Taxonomy" id="576137"/>
    <lineage>
        <taxon>Eukaryota</taxon>
        <taxon>Fungi</taxon>
        <taxon>Dikarya</taxon>
        <taxon>Ascomycota</taxon>
        <taxon>Pezizomycotina</taxon>
        <taxon>Leotiomycetes</taxon>
        <taxon>Helotiales</taxon>
        <taxon>Mollisiaceae</taxon>
        <taxon>Phialocephala</taxon>
        <taxon>Phialocephala fortinii species complex</taxon>
    </lineage>
</organism>
<keyword evidence="2 10" id="KW-0575">Peroxidase</keyword>
<dbReference type="InterPro" id="IPR036851">
    <property type="entry name" value="Chloroperoxidase-like_sf"/>
</dbReference>
<dbReference type="PANTHER" id="PTHR33577:SF19">
    <property type="entry name" value="HEME HALOPEROXIDASE FAMILY PROFILE DOMAIN-CONTAINING PROTEIN-RELATED"/>
    <property type="match status" value="1"/>
</dbReference>
<evidence type="ECO:0000256" key="4">
    <source>
        <dbReference type="ARBA" id="ARBA00022723"/>
    </source>
</evidence>
<keyword evidence="6" id="KW-0408">Iron</keyword>
<comment type="similarity">
    <text evidence="7">Belongs to the chloroperoxidase family.</text>
</comment>